<accession>A0A1B2EE70</accession>
<protein>
    <submittedName>
        <fullName evidence="1">Uncharacterized protein</fullName>
    </submittedName>
</protein>
<sequence length="70" mass="7530">MEGEPCLVLPRPITREGLTEQLIEAYEWALTLGDADAAVDAVLGIADLNGLLVDSVEIQHEIQATLGELE</sequence>
<name>A0A1B2EE70_9HYPH</name>
<organism evidence="1">
    <name type="scientific">Microvirga ossetica</name>
    <dbReference type="NCBI Taxonomy" id="1882682"/>
    <lineage>
        <taxon>Bacteria</taxon>
        <taxon>Pseudomonadati</taxon>
        <taxon>Pseudomonadota</taxon>
        <taxon>Alphaproteobacteria</taxon>
        <taxon>Hyphomicrobiales</taxon>
        <taxon>Methylobacteriaceae</taxon>
        <taxon>Microvirga</taxon>
    </lineage>
</organism>
<gene>
    <name evidence="1" type="ORF">BB934_08270</name>
</gene>
<dbReference type="AlphaFoldDB" id="A0A1B2EE70"/>
<dbReference type="KEGG" id="moc:BB934_08270"/>
<dbReference type="EMBL" id="CP016616">
    <property type="protein sequence ID" value="ANY78227.1"/>
    <property type="molecule type" value="Genomic_DNA"/>
</dbReference>
<evidence type="ECO:0000313" key="1">
    <source>
        <dbReference type="EMBL" id="ANY78227.1"/>
    </source>
</evidence>
<proteinExistence type="predicted"/>
<reference evidence="1" key="1">
    <citation type="submission" date="2016-07" db="EMBL/GenBank/DDBJ databases">
        <title>Microvirga ossetica sp. nov. a new species of rhizobia isolated from root nodules of the legume species Vicia alpestris Steven originated from North Ossetia region in the Caucasus.</title>
        <authorList>
            <person name="Safronova V.I."/>
            <person name="Kuznetsova I.G."/>
            <person name="Sazanova A.L."/>
            <person name="Belimov A."/>
            <person name="Andronov E."/>
            <person name="Osledkin Y.S."/>
            <person name="Onishchuk O.P."/>
            <person name="Kurchak O.N."/>
            <person name="Shaposhnikov A.I."/>
            <person name="Willems A."/>
            <person name="Tikhonovich I.A."/>
        </authorList>
    </citation>
    <scope>NUCLEOTIDE SEQUENCE [LARGE SCALE GENOMIC DNA]</scope>
    <source>
        <strain evidence="1">V5/3M</strain>
    </source>
</reference>